<dbReference type="Pfam" id="PF04851">
    <property type="entry name" value="ResIII"/>
    <property type="match status" value="1"/>
</dbReference>
<dbReference type="Pfam" id="PF00271">
    <property type="entry name" value="Helicase_C"/>
    <property type="match status" value="1"/>
</dbReference>
<dbReference type="SUPFAM" id="SSF51294">
    <property type="entry name" value="Hedgehog/intein (Hint) domain"/>
    <property type="match status" value="1"/>
</dbReference>
<dbReference type="GO" id="GO:0005524">
    <property type="term" value="F:ATP binding"/>
    <property type="evidence" value="ECO:0007669"/>
    <property type="project" value="UniProtKB-KW"/>
</dbReference>
<dbReference type="GO" id="GO:0004386">
    <property type="term" value="F:helicase activity"/>
    <property type="evidence" value="ECO:0007669"/>
    <property type="project" value="UniProtKB-KW"/>
</dbReference>
<dbReference type="Gene3D" id="2.170.16.10">
    <property type="entry name" value="Hedgehog/Intein (Hint) domain"/>
    <property type="match status" value="2"/>
</dbReference>
<dbReference type="SMART" id="SM00490">
    <property type="entry name" value="HELICc"/>
    <property type="match status" value="1"/>
</dbReference>
<proteinExistence type="predicted"/>
<dbReference type="InterPro" id="IPR036844">
    <property type="entry name" value="Hint_dom_sf"/>
</dbReference>
<organism evidence="6">
    <name type="scientific">viral metagenome</name>
    <dbReference type="NCBI Taxonomy" id="1070528"/>
    <lineage>
        <taxon>unclassified sequences</taxon>
        <taxon>metagenomes</taxon>
        <taxon>organismal metagenomes</taxon>
    </lineage>
</organism>
<keyword evidence="3" id="KW-0347">Helicase</keyword>
<dbReference type="SUPFAM" id="SSF52540">
    <property type="entry name" value="P-loop containing nucleoside triphosphate hydrolases"/>
    <property type="match status" value="1"/>
</dbReference>
<keyword evidence="2" id="KW-0378">Hydrolase</keyword>
<feature type="domain" description="Helicase ATP-binding" evidence="5">
    <location>
        <begin position="351"/>
        <end position="498"/>
    </location>
</feature>
<dbReference type="PANTHER" id="PTHR11274:SF0">
    <property type="entry name" value="GENERAL TRANSCRIPTION AND DNA REPAIR FACTOR IIH HELICASE SUBUNIT XPB"/>
    <property type="match status" value="1"/>
</dbReference>
<evidence type="ECO:0000256" key="3">
    <source>
        <dbReference type="ARBA" id="ARBA00022806"/>
    </source>
</evidence>
<dbReference type="InterPro" id="IPR001650">
    <property type="entry name" value="Helicase_C-like"/>
</dbReference>
<evidence type="ECO:0000256" key="1">
    <source>
        <dbReference type="ARBA" id="ARBA00022741"/>
    </source>
</evidence>
<dbReference type="SMART" id="SM00487">
    <property type="entry name" value="DEXDc"/>
    <property type="match status" value="1"/>
</dbReference>
<evidence type="ECO:0000313" key="6">
    <source>
        <dbReference type="EMBL" id="QHT99759.1"/>
    </source>
</evidence>
<dbReference type="PROSITE" id="PS51192">
    <property type="entry name" value="HELICASE_ATP_BIND_1"/>
    <property type="match status" value="1"/>
</dbReference>
<dbReference type="GO" id="GO:0003677">
    <property type="term" value="F:DNA binding"/>
    <property type="evidence" value="ECO:0007669"/>
    <property type="project" value="InterPro"/>
</dbReference>
<dbReference type="InterPro" id="IPR050615">
    <property type="entry name" value="ATP-dep_DNA_Helicase"/>
</dbReference>
<protein>
    <recommendedName>
        <fullName evidence="5">Helicase ATP-binding domain-containing protein</fullName>
    </recommendedName>
</protein>
<dbReference type="GO" id="GO:0016787">
    <property type="term" value="F:hydrolase activity"/>
    <property type="evidence" value="ECO:0007669"/>
    <property type="project" value="UniProtKB-KW"/>
</dbReference>
<dbReference type="InterPro" id="IPR014001">
    <property type="entry name" value="Helicase_ATP-bd"/>
</dbReference>
<name>A0A6C0J4H3_9ZZZZ</name>
<dbReference type="Gene3D" id="3.40.50.300">
    <property type="entry name" value="P-loop containing nucleotide triphosphate hydrolases"/>
    <property type="match status" value="2"/>
</dbReference>
<dbReference type="GO" id="GO:0030908">
    <property type="term" value="P:protein splicing"/>
    <property type="evidence" value="ECO:0007669"/>
    <property type="project" value="InterPro"/>
</dbReference>
<sequence>MEHKTLTKQGYAVLKDKLTKTEITAIKKDCNVKPITFLKEFNTQDQSFNIYSESKRRYWLPKYYGIIKYGDPVANLIPHGNTINIDFKLNLKEHQKNPFNKTLEQLEKEEGGILSLPCGFGKCLGYNTPVMLYDGSVKMVQCITKDDVLIGDDSMPRKILSVCTGKEKLYKIKQAYGIDYIVNESHILTLKHKVHGIVDIALKDFLKETVNQSNYYSIKSPINYNFFFCTSSYAYLIGMYYALCEPIIEPIQMYSKGTQLIRNQFLAGIIDYTPEIKQEDCYGLIFENYEILETTKNVANSLGYGIKQEEYCLFIYSNTNIQVIKKEKKISTKHLDSNIIVEELCVGDYYGFTIDGNRRFLLGDCTVTHNTALAIKLICTLKRKAIVVVHKEFLMEQWKESIQKFTDARVGIIQQNKLELDADICIGMIHSLCLKDYPQGTFDSFGTMVIDECHHLGSEMFSKVLMKIGTCYRLGLSATPTRRDGLHTVYNMHIGNIAHKEKRTGNNQVKIKILNLSSESEFYKTIYNGKMKNTSAMVTNITNCGQRNELLVKLLLQLNKLKRKVILLSSRREHLELLYTMIKEREKNEISVGFYYGNQGMGKKAYKEMLNVSSKCDIILATEQLAKEGLDIPDLDTLIMSTSISDLGALEQSIGRILRKFYNDSNYPLVYDIVDKNCGNFSKHGTKRKKFYKDENYNISITSINIDNGEEEINSENISDCVI</sequence>
<evidence type="ECO:0000256" key="2">
    <source>
        <dbReference type="ARBA" id="ARBA00022801"/>
    </source>
</evidence>
<dbReference type="InterPro" id="IPR007868">
    <property type="entry name" value="Hom_end_hint"/>
</dbReference>
<dbReference type="PANTHER" id="PTHR11274">
    <property type="entry name" value="RAD25/XP-B DNA REPAIR HELICASE"/>
    <property type="match status" value="1"/>
</dbReference>
<keyword evidence="1" id="KW-0547">Nucleotide-binding</keyword>
<dbReference type="InterPro" id="IPR006935">
    <property type="entry name" value="Helicase/UvrB_N"/>
</dbReference>
<keyword evidence="4" id="KW-0067">ATP-binding</keyword>
<dbReference type="AlphaFoldDB" id="A0A6C0J4H3"/>
<dbReference type="CDD" id="cd18785">
    <property type="entry name" value="SF2_C"/>
    <property type="match status" value="1"/>
</dbReference>
<evidence type="ECO:0000259" key="5">
    <source>
        <dbReference type="PROSITE" id="PS51192"/>
    </source>
</evidence>
<dbReference type="Pfam" id="PF05203">
    <property type="entry name" value="Hom_end_hint"/>
    <property type="match status" value="1"/>
</dbReference>
<dbReference type="EMBL" id="MN740314">
    <property type="protein sequence ID" value="QHT99759.1"/>
    <property type="molecule type" value="Genomic_DNA"/>
</dbReference>
<dbReference type="InterPro" id="IPR027417">
    <property type="entry name" value="P-loop_NTPase"/>
</dbReference>
<reference evidence="6" key="1">
    <citation type="journal article" date="2020" name="Nature">
        <title>Giant virus diversity and host interactions through global metagenomics.</title>
        <authorList>
            <person name="Schulz F."/>
            <person name="Roux S."/>
            <person name="Paez-Espino D."/>
            <person name="Jungbluth S."/>
            <person name="Walsh D.A."/>
            <person name="Denef V.J."/>
            <person name="McMahon K.D."/>
            <person name="Konstantinidis K.T."/>
            <person name="Eloe-Fadrosh E.A."/>
            <person name="Kyrpides N.C."/>
            <person name="Woyke T."/>
        </authorList>
    </citation>
    <scope>NUCLEOTIDE SEQUENCE</scope>
    <source>
        <strain evidence="6">GVMAG-M-3300025727-45</strain>
    </source>
</reference>
<accession>A0A6C0J4H3</accession>
<evidence type="ECO:0000256" key="4">
    <source>
        <dbReference type="ARBA" id="ARBA00022840"/>
    </source>
</evidence>